<accession>A0ABD3ILU1</accession>
<evidence type="ECO:0000256" key="1">
    <source>
        <dbReference type="SAM" id="MobiDB-lite"/>
    </source>
</evidence>
<dbReference type="PANTHER" id="PTHR33474:SF28">
    <property type="entry name" value="OS01G0815400 PROTEIN"/>
    <property type="match status" value="1"/>
</dbReference>
<keyword evidence="3" id="KW-1185">Reference proteome</keyword>
<dbReference type="Proteomes" id="UP001634007">
    <property type="component" value="Unassembled WGS sequence"/>
</dbReference>
<feature type="region of interest" description="Disordered" evidence="1">
    <location>
        <begin position="73"/>
        <end position="92"/>
    </location>
</feature>
<sequence length="92" mass="10161">MGMAFRIFMRLAVCYLGFSWFLLAAAVPATRILRSGNEIKSLPQLQSLSLDGEELMESGRTHVVKGRMDIEINDYADPGANPRHEPPPSSSP</sequence>
<dbReference type="PANTHER" id="PTHR33474">
    <property type="entry name" value="TRANSMEMBRANE PROTEIN"/>
    <property type="match status" value="1"/>
</dbReference>
<reference evidence="2 3" key="1">
    <citation type="submission" date="2024-11" db="EMBL/GenBank/DDBJ databases">
        <title>Chromosome-level genome assembly of Eucalyptus globulus Labill. provides insights into its genome evolution.</title>
        <authorList>
            <person name="Li X."/>
        </authorList>
    </citation>
    <scope>NUCLEOTIDE SEQUENCE [LARGE SCALE GENOMIC DNA]</scope>
    <source>
        <strain evidence="2">CL2024</strain>
        <tissue evidence="2">Fresh tender leaves</tissue>
    </source>
</reference>
<organism evidence="2 3">
    <name type="scientific">Eucalyptus globulus</name>
    <name type="common">Tasmanian blue gum</name>
    <dbReference type="NCBI Taxonomy" id="34317"/>
    <lineage>
        <taxon>Eukaryota</taxon>
        <taxon>Viridiplantae</taxon>
        <taxon>Streptophyta</taxon>
        <taxon>Embryophyta</taxon>
        <taxon>Tracheophyta</taxon>
        <taxon>Spermatophyta</taxon>
        <taxon>Magnoliopsida</taxon>
        <taxon>eudicotyledons</taxon>
        <taxon>Gunneridae</taxon>
        <taxon>Pentapetalae</taxon>
        <taxon>rosids</taxon>
        <taxon>malvids</taxon>
        <taxon>Myrtales</taxon>
        <taxon>Myrtaceae</taxon>
        <taxon>Myrtoideae</taxon>
        <taxon>Eucalypteae</taxon>
        <taxon>Eucalyptus</taxon>
    </lineage>
</organism>
<name>A0ABD3ILU1_EUCGL</name>
<protein>
    <submittedName>
        <fullName evidence="2">Uncharacterized protein</fullName>
    </submittedName>
</protein>
<comment type="caution">
    <text evidence="2">The sequence shown here is derived from an EMBL/GenBank/DDBJ whole genome shotgun (WGS) entry which is preliminary data.</text>
</comment>
<evidence type="ECO:0000313" key="3">
    <source>
        <dbReference type="Proteomes" id="UP001634007"/>
    </source>
</evidence>
<proteinExistence type="predicted"/>
<dbReference type="EMBL" id="JBJKBG010000011">
    <property type="protein sequence ID" value="KAL3715583.1"/>
    <property type="molecule type" value="Genomic_DNA"/>
</dbReference>
<evidence type="ECO:0000313" key="2">
    <source>
        <dbReference type="EMBL" id="KAL3715583.1"/>
    </source>
</evidence>
<dbReference type="AlphaFoldDB" id="A0ABD3ILU1"/>
<gene>
    <name evidence="2" type="ORF">ACJRO7_007333</name>
</gene>